<dbReference type="GO" id="GO:0000287">
    <property type="term" value="F:magnesium ion binding"/>
    <property type="evidence" value="ECO:0007669"/>
    <property type="project" value="UniProtKB-UniRule"/>
</dbReference>
<dbReference type="InterPro" id="IPR005147">
    <property type="entry name" value="tRNA_synthase_B5-dom"/>
</dbReference>
<name>A0A0A8Q0T7_9ACTN</name>
<dbReference type="SMART" id="SM00874">
    <property type="entry name" value="B5"/>
    <property type="match status" value="1"/>
</dbReference>
<dbReference type="InterPro" id="IPR009061">
    <property type="entry name" value="DNA-bd_dom_put_sf"/>
</dbReference>
<dbReference type="InterPro" id="IPR041616">
    <property type="entry name" value="PheRS_beta_core"/>
</dbReference>
<dbReference type="PROSITE" id="PS51447">
    <property type="entry name" value="FDX_ACB"/>
    <property type="match status" value="1"/>
</dbReference>
<evidence type="ECO:0000256" key="5">
    <source>
        <dbReference type="ARBA" id="ARBA00022555"/>
    </source>
</evidence>
<evidence type="ECO:0000256" key="10">
    <source>
        <dbReference type="ARBA" id="ARBA00022842"/>
    </source>
</evidence>
<dbReference type="Pfam" id="PF17759">
    <property type="entry name" value="tRNA_synthFbeta"/>
    <property type="match status" value="1"/>
</dbReference>
<dbReference type="OMA" id="PSPLWMQ"/>
<dbReference type="GO" id="GO:0006432">
    <property type="term" value="P:phenylalanyl-tRNA aminoacylation"/>
    <property type="evidence" value="ECO:0007669"/>
    <property type="project" value="UniProtKB-UniRule"/>
</dbReference>
<evidence type="ECO:0000256" key="8">
    <source>
        <dbReference type="ARBA" id="ARBA00022741"/>
    </source>
</evidence>
<keyword evidence="9 15" id="KW-0067">ATP-binding</keyword>
<dbReference type="PROSITE" id="PS50886">
    <property type="entry name" value="TRBD"/>
    <property type="match status" value="1"/>
</dbReference>
<dbReference type="InterPro" id="IPR012340">
    <property type="entry name" value="NA-bd_OB-fold"/>
</dbReference>
<gene>
    <name evidence="15" type="primary">pheT</name>
    <name evidence="17" type="ORF">PFR_JS23_867</name>
</gene>
<dbReference type="InterPro" id="IPR033714">
    <property type="entry name" value="tRNA_bind_bactPheRS"/>
</dbReference>
<feature type="binding site" evidence="15">
    <location>
        <position position="477"/>
    </location>
    <ligand>
        <name>Mg(2+)</name>
        <dbReference type="ChEBI" id="CHEBI:18420"/>
        <note>shared with alpha subunit</note>
    </ligand>
</feature>
<dbReference type="Gene3D" id="3.30.70.380">
    <property type="entry name" value="Ferrodoxin-fold anticodon-binding domain"/>
    <property type="match status" value="1"/>
</dbReference>
<dbReference type="InterPro" id="IPR045864">
    <property type="entry name" value="aa-tRNA-synth_II/BPL/LPL"/>
</dbReference>
<keyword evidence="7 15" id="KW-0479">Metal-binding</keyword>
<dbReference type="Pfam" id="PF03484">
    <property type="entry name" value="B5"/>
    <property type="match status" value="1"/>
</dbReference>
<dbReference type="GO" id="GO:0004826">
    <property type="term" value="F:phenylalanine-tRNA ligase activity"/>
    <property type="evidence" value="ECO:0007669"/>
    <property type="project" value="UniProtKB-UniRule"/>
</dbReference>
<dbReference type="AlphaFoldDB" id="A0A0A8Q0T7"/>
<dbReference type="SUPFAM" id="SSF46955">
    <property type="entry name" value="Putative DNA-binding domain"/>
    <property type="match status" value="1"/>
</dbReference>
<dbReference type="GO" id="GO:0000049">
    <property type="term" value="F:tRNA binding"/>
    <property type="evidence" value="ECO:0007669"/>
    <property type="project" value="UniProtKB-UniRule"/>
</dbReference>
<dbReference type="Gene3D" id="3.30.930.10">
    <property type="entry name" value="Bira Bifunctional Protein, Domain 2"/>
    <property type="match status" value="1"/>
</dbReference>
<comment type="cofactor">
    <cofactor evidence="15">
        <name>Mg(2+)</name>
        <dbReference type="ChEBI" id="CHEBI:18420"/>
    </cofactor>
    <text evidence="15">Binds 2 magnesium ions per tetramer.</text>
</comment>
<dbReference type="Gene3D" id="2.40.50.140">
    <property type="entry name" value="Nucleic acid-binding proteins"/>
    <property type="match status" value="1"/>
</dbReference>
<dbReference type="RefSeq" id="WP_013161269.1">
    <property type="nucleotide sequence ID" value="NZ_CCYN01000014.1"/>
</dbReference>
<evidence type="ECO:0000256" key="12">
    <source>
        <dbReference type="ARBA" id="ARBA00022917"/>
    </source>
</evidence>
<dbReference type="InterPro" id="IPR020825">
    <property type="entry name" value="Phe-tRNA_synthase-like_B3/B4"/>
</dbReference>
<dbReference type="Gene3D" id="3.30.56.10">
    <property type="match status" value="2"/>
</dbReference>
<keyword evidence="11 16" id="KW-0694">RNA-binding</keyword>
<dbReference type="CDD" id="cd02796">
    <property type="entry name" value="tRNA_bind_bactPheRS"/>
    <property type="match status" value="1"/>
</dbReference>
<dbReference type="GO" id="GO:0009328">
    <property type="term" value="C:phenylalanine-tRNA ligase complex"/>
    <property type="evidence" value="ECO:0007669"/>
    <property type="project" value="TreeGrafter"/>
</dbReference>
<keyword evidence="4 15" id="KW-0963">Cytoplasm</keyword>
<dbReference type="Proteomes" id="UP000250080">
    <property type="component" value="Chromosome I"/>
</dbReference>
<dbReference type="Pfam" id="PF03147">
    <property type="entry name" value="FDX-ACB"/>
    <property type="match status" value="1"/>
</dbReference>
<keyword evidence="10 15" id="KW-0460">Magnesium</keyword>
<dbReference type="OrthoDB" id="9805455at2"/>
<evidence type="ECO:0000256" key="4">
    <source>
        <dbReference type="ARBA" id="ARBA00022490"/>
    </source>
</evidence>
<dbReference type="InterPro" id="IPR005146">
    <property type="entry name" value="B3/B4_tRNA-bd"/>
</dbReference>
<organism evidence="17 18">
    <name type="scientific">Propionibacterium freudenreichii</name>
    <dbReference type="NCBI Taxonomy" id="1744"/>
    <lineage>
        <taxon>Bacteria</taxon>
        <taxon>Bacillati</taxon>
        <taxon>Actinomycetota</taxon>
        <taxon>Actinomycetes</taxon>
        <taxon>Propionibacteriales</taxon>
        <taxon>Propionibacteriaceae</taxon>
        <taxon>Propionibacterium</taxon>
    </lineage>
</organism>
<dbReference type="InterPro" id="IPR005121">
    <property type="entry name" value="Fdx_antiC-bd"/>
</dbReference>
<evidence type="ECO:0000256" key="6">
    <source>
        <dbReference type="ARBA" id="ARBA00022598"/>
    </source>
</evidence>
<dbReference type="SMART" id="SM00873">
    <property type="entry name" value="B3_4"/>
    <property type="match status" value="1"/>
</dbReference>
<reference evidence="17 18" key="1">
    <citation type="submission" date="2016-09" db="EMBL/GenBank/DDBJ databases">
        <authorList>
            <person name="Laine KS P."/>
        </authorList>
    </citation>
    <scope>NUCLEOTIDE SEQUENCE [LARGE SCALE GENOMIC DNA]</scope>
    <source>
        <strain evidence="17">PFRJS-23</strain>
    </source>
</reference>
<dbReference type="Gene3D" id="3.50.40.10">
    <property type="entry name" value="Phenylalanyl-trna Synthetase, Chain B, domain 3"/>
    <property type="match status" value="1"/>
</dbReference>
<evidence type="ECO:0000256" key="2">
    <source>
        <dbReference type="ARBA" id="ARBA00008653"/>
    </source>
</evidence>
<dbReference type="InterPro" id="IPR002547">
    <property type="entry name" value="tRNA-bd_dom"/>
</dbReference>
<dbReference type="SUPFAM" id="SSF55681">
    <property type="entry name" value="Class II aaRS and biotin synthetases"/>
    <property type="match status" value="1"/>
</dbReference>
<dbReference type="Pfam" id="PF01588">
    <property type="entry name" value="tRNA_bind"/>
    <property type="match status" value="1"/>
</dbReference>
<feature type="binding site" evidence="15">
    <location>
        <position position="481"/>
    </location>
    <ligand>
        <name>Mg(2+)</name>
        <dbReference type="ChEBI" id="CHEBI:18420"/>
        <note>shared with alpha subunit</note>
    </ligand>
</feature>
<keyword evidence="13 15" id="KW-0030">Aminoacyl-tRNA synthetase</keyword>
<dbReference type="HAMAP" id="MF_00283">
    <property type="entry name" value="Phe_tRNA_synth_beta1"/>
    <property type="match status" value="1"/>
</dbReference>
<dbReference type="SUPFAM" id="SSF50249">
    <property type="entry name" value="Nucleic acid-binding proteins"/>
    <property type="match status" value="1"/>
</dbReference>
<evidence type="ECO:0000256" key="11">
    <source>
        <dbReference type="ARBA" id="ARBA00022884"/>
    </source>
</evidence>
<proteinExistence type="inferred from homology"/>
<dbReference type="PANTHER" id="PTHR10947">
    <property type="entry name" value="PHENYLALANYL-TRNA SYNTHETASE BETA CHAIN AND LEUCINE-RICH REPEAT-CONTAINING PROTEIN 47"/>
    <property type="match status" value="1"/>
</dbReference>
<protein>
    <recommendedName>
        <fullName evidence="15">Phenylalanine--tRNA ligase beta subunit</fullName>
        <ecNumber evidence="15">6.1.1.20</ecNumber>
    </recommendedName>
    <alternativeName>
        <fullName evidence="15">Phenylalanyl-tRNA synthetase beta subunit</fullName>
        <shortName evidence="15">PheRS</shortName>
    </alternativeName>
</protein>
<dbReference type="InterPro" id="IPR036690">
    <property type="entry name" value="Fdx_antiC-bd_sf"/>
</dbReference>
<dbReference type="CDD" id="cd00769">
    <property type="entry name" value="PheRS_beta_core"/>
    <property type="match status" value="1"/>
</dbReference>
<dbReference type="PANTHER" id="PTHR10947:SF0">
    <property type="entry name" value="PHENYLALANINE--TRNA LIGASE BETA SUBUNIT"/>
    <property type="match status" value="1"/>
</dbReference>
<dbReference type="SUPFAM" id="SSF56037">
    <property type="entry name" value="PheT/TilS domain"/>
    <property type="match status" value="1"/>
</dbReference>
<dbReference type="Pfam" id="PF03483">
    <property type="entry name" value="B3_4"/>
    <property type="match status" value="1"/>
</dbReference>
<sequence>MKAPISWLRSLVELPHGVTTQQLADAFTRTGLQVEHIELMGNQVTGPVVVGRVVSFVEEPQKNGKTIRWCHVDCGEQFNITDENPDVTDGRGIICGADNFAQGDYVVVALPGAELPGGFKISSRRTYGHVSDGMICAADELGIGEDHTGIIVLPANEASRAGLGSEAMALLGVPDEILDIDVTPDMSYCLSMRGLSREAAQAFDVPYNDIYSRRVPEPSQGAYPVRVESDDCELFVDLVVHDINALAPTPTWMRHRLEASGMRSISLPVDITNYVMLESGQPLHAYDADQLLGPIVVRKAHQGERLTTLDSVDRELSAEDLLITDDSGPIGLAGVMGGLNTELSDSTRNVVIEAAHFSPGTIGRTYRLHKLPSEASKRFERDTDIGVCCAAARMAARLLVELAGGTIADGATVVGRVPQMPGQSIDIGLPARILGARIEPDQVLSVFKGSDIEVTRRGERLSLVPPTWRTDLVDPYDYVEEVGRKLSLEVVNAVVPRAEAGQGLTAVQKSRRAVLNAIAEAGFVEVVTLPFVGTDDIDRLGLPAQADQHRLVKLANPLSDAQPYVRTTLLPGLFAAINRNTSRGMDDVALFEQGSVFLGGELPPAPMPDVSHRPSDAEIDALLNSLPDQPHMLSAVLAGNWLPARWNGPAEPVDWTHAVLFAQTAADAVGLRLIRSQAEIMPWHPGRCAELSIRNSDGDLVSLGAAGELHPRVIEACGLPARSCAVEINLDVLLANAPTGGEVHELSPYPLTKEDVALIVDDTVAAADVEEVLRTGAGPLLESIALFDIYSGEQTGQGKKSLAFSLRFGSPERTLTQSEAAQARDNALAAAVSELGAQARQA</sequence>
<keyword evidence="8 15" id="KW-0547">Nucleotide-binding</keyword>
<evidence type="ECO:0000256" key="13">
    <source>
        <dbReference type="ARBA" id="ARBA00023146"/>
    </source>
</evidence>
<dbReference type="InterPro" id="IPR004532">
    <property type="entry name" value="Phe-tRNA-ligase_IIc_bsu_bact"/>
</dbReference>
<accession>A0A0A8Q0T7</accession>
<evidence type="ECO:0000313" key="18">
    <source>
        <dbReference type="Proteomes" id="UP000250080"/>
    </source>
</evidence>
<evidence type="ECO:0000256" key="7">
    <source>
        <dbReference type="ARBA" id="ARBA00022723"/>
    </source>
</evidence>
<evidence type="ECO:0000313" key="17">
    <source>
        <dbReference type="EMBL" id="SCQ77599.1"/>
    </source>
</evidence>
<evidence type="ECO:0000256" key="9">
    <source>
        <dbReference type="ARBA" id="ARBA00022840"/>
    </source>
</evidence>
<evidence type="ECO:0000256" key="3">
    <source>
        <dbReference type="ARBA" id="ARBA00011209"/>
    </source>
</evidence>
<comment type="subcellular location">
    <subcellularLocation>
        <location evidence="1 15">Cytoplasm</location>
    </subcellularLocation>
</comment>
<feature type="binding site" evidence="15">
    <location>
        <position position="471"/>
    </location>
    <ligand>
        <name>Mg(2+)</name>
        <dbReference type="ChEBI" id="CHEBI:18420"/>
        <note>shared with alpha subunit</note>
    </ligand>
</feature>
<evidence type="ECO:0000256" key="14">
    <source>
        <dbReference type="ARBA" id="ARBA00049255"/>
    </source>
</evidence>
<evidence type="ECO:0000256" key="1">
    <source>
        <dbReference type="ARBA" id="ARBA00004496"/>
    </source>
</evidence>
<comment type="subunit">
    <text evidence="3 15">Tetramer of two alpha and two beta subunits.</text>
</comment>
<dbReference type="SUPFAM" id="SSF54991">
    <property type="entry name" value="Anticodon-binding domain of PheRS"/>
    <property type="match status" value="1"/>
</dbReference>
<evidence type="ECO:0000256" key="15">
    <source>
        <dbReference type="HAMAP-Rule" id="MF_00283"/>
    </source>
</evidence>
<dbReference type="SMART" id="SM00896">
    <property type="entry name" value="FDX-ACB"/>
    <property type="match status" value="1"/>
</dbReference>
<dbReference type="GO" id="GO:0005524">
    <property type="term" value="F:ATP binding"/>
    <property type="evidence" value="ECO:0007669"/>
    <property type="project" value="UniProtKB-UniRule"/>
</dbReference>
<comment type="similarity">
    <text evidence="2 15">Belongs to the phenylalanyl-tRNA synthetase beta subunit family. Type 1 subfamily.</text>
</comment>
<keyword evidence="12 15" id="KW-0648">Protein biosynthesis</keyword>
<keyword evidence="5 16" id="KW-0820">tRNA-binding</keyword>
<dbReference type="InterPro" id="IPR045060">
    <property type="entry name" value="Phe-tRNA-ligase_IIc_bsu"/>
</dbReference>
<dbReference type="PROSITE" id="PS51483">
    <property type="entry name" value="B5"/>
    <property type="match status" value="1"/>
</dbReference>
<evidence type="ECO:0000256" key="16">
    <source>
        <dbReference type="PROSITE-ProRule" id="PRU00209"/>
    </source>
</evidence>
<dbReference type="EC" id="6.1.1.20" evidence="15"/>
<comment type="catalytic activity">
    <reaction evidence="14 15">
        <text>tRNA(Phe) + L-phenylalanine + ATP = L-phenylalanyl-tRNA(Phe) + AMP + diphosphate + H(+)</text>
        <dbReference type="Rhea" id="RHEA:19413"/>
        <dbReference type="Rhea" id="RHEA-COMP:9668"/>
        <dbReference type="Rhea" id="RHEA-COMP:9699"/>
        <dbReference type="ChEBI" id="CHEBI:15378"/>
        <dbReference type="ChEBI" id="CHEBI:30616"/>
        <dbReference type="ChEBI" id="CHEBI:33019"/>
        <dbReference type="ChEBI" id="CHEBI:58095"/>
        <dbReference type="ChEBI" id="CHEBI:78442"/>
        <dbReference type="ChEBI" id="CHEBI:78531"/>
        <dbReference type="ChEBI" id="CHEBI:456215"/>
        <dbReference type="EC" id="6.1.1.20"/>
    </reaction>
</comment>
<dbReference type="EMBL" id="LT618793">
    <property type="protein sequence ID" value="SCQ77599.1"/>
    <property type="molecule type" value="Genomic_DNA"/>
</dbReference>
<feature type="binding site" evidence="15">
    <location>
        <position position="480"/>
    </location>
    <ligand>
        <name>Mg(2+)</name>
        <dbReference type="ChEBI" id="CHEBI:18420"/>
        <note>shared with alpha subunit</note>
    </ligand>
</feature>
<dbReference type="GeneID" id="61221962"/>
<dbReference type="NCBIfam" id="TIGR00472">
    <property type="entry name" value="pheT_bact"/>
    <property type="match status" value="1"/>
</dbReference>
<keyword evidence="6 15" id="KW-0436">Ligase</keyword>